<evidence type="ECO:0000256" key="1">
    <source>
        <dbReference type="ARBA" id="ARBA00022729"/>
    </source>
</evidence>
<feature type="signal peptide" evidence="2">
    <location>
        <begin position="1"/>
        <end position="24"/>
    </location>
</feature>
<dbReference type="InterPro" id="IPR013517">
    <property type="entry name" value="FG-GAP"/>
</dbReference>
<proteinExistence type="predicted"/>
<dbReference type="InterPro" id="IPR028994">
    <property type="entry name" value="Integrin_alpha_N"/>
</dbReference>
<dbReference type="RefSeq" id="WP_320004530.1">
    <property type="nucleotide sequence ID" value="NZ_JAUHJS010000005.1"/>
</dbReference>
<dbReference type="SUPFAM" id="SSF69318">
    <property type="entry name" value="Integrin alpha N-terminal domain"/>
    <property type="match status" value="1"/>
</dbReference>
<evidence type="ECO:0000256" key="2">
    <source>
        <dbReference type="SAM" id="SignalP"/>
    </source>
</evidence>
<dbReference type="Gene3D" id="2.60.40.4070">
    <property type="match status" value="1"/>
</dbReference>
<dbReference type="NCBIfam" id="TIGR04131">
    <property type="entry name" value="Bac_Flav_CTERM"/>
    <property type="match status" value="1"/>
</dbReference>
<keyword evidence="4" id="KW-1185">Reference proteome</keyword>
<name>A0ABT8F6K3_9BACT</name>
<dbReference type="Gene3D" id="2.130.10.130">
    <property type="entry name" value="Integrin alpha, N-terminal"/>
    <property type="match status" value="1"/>
</dbReference>
<dbReference type="Pfam" id="PF13517">
    <property type="entry name" value="FG-GAP_3"/>
    <property type="match status" value="1"/>
</dbReference>
<comment type="caution">
    <text evidence="3">The sequence shown here is derived from an EMBL/GenBank/DDBJ whole genome shotgun (WGS) entry which is preliminary data.</text>
</comment>
<dbReference type="PANTHER" id="PTHR44103:SF1">
    <property type="entry name" value="PROPROTEIN CONVERTASE P"/>
    <property type="match status" value="1"/>
</dbReference>
<feature type="chain" id="PRO_5046627517" evidence="2">
    <location>
        <begin position="25"/>
        <end position="878"/>
    </location>
</feature>
<dbReference type="Pfam" id="PF13585">
    <property type="entry name" value="CHU_C"/>
    <property type="match status" value="1"/>
</dbReference>
<dbReference type="Proteomes" id="UP001168552">
    <property type="component" value="Unassembled WGS sequence"/>
</dbReference>
<dbReference type="PANTHER" id="PTHR44103">
    <property type="entry name" value="PROPROTEIN CONVERTASE P"/>
    <property type="match status" value="1"/>
</dbReference>
<dbReference type="EMBL" id="JAUHJS010000005">
    <property type="protein sequence ID" value="MDN4165995.1"/>
    <property type="molecule type" value="Genomic_DNA"/>
</dbReference>
<dbReference type="InterPro" id="IPR026341">
    <property type="entry name" value="T9SS_type_B"/>
</dbReference>
<gene>
    <name evidence="3" type="ORF">QWY31_10815</name>
</gene>
<accession>A0ABT8F6K3</accession>
<evidence type="ECO:0000313" key="3">
    <source>
        <dbReference type="EMBL" id="MDN4165995.1"/>
    </source>
</evidence>
<keyword evidence="1 2" id="KW-0732">Signal</keyword>
<sequence>MKTGSFVKKYLAAGVILISLTAQAQQLPALFEATNDSVQVGNSTQLVAIKAMDWTLNGQAEIVAAFQENDTLSFSVFEPENDLEHLIPSFPALKMVDWQGMNYFKSEKNDLVIAYQETANHWQVKGLSANRDFNLITEGEGVLQAIQWADVDHDGHFDFIATLDDVDSLRHQVYVWNGVGFELCQTWASKEVGAIGFVDFTHDSYVDVLVSSRSEGKSQFWVNQGDGSFIPDRVLEDTYFNSVQSIDFNADGRGDFLLVDSTAKQAILIFQKEDTVSIGRSFSFSNAQAKVFAADFNHDGVTDIAVADDSLRLYTQVDSVFTHSYSNVLHDAALLDWGHFTNDGNLDVLIASAQSDNQLIHTFKNSTTSVNVGPTDAFLYAGFFDGSRLIVFWDETADDATASASLSYDISVFTADEQVIAPDFQLGTFKKSFISRGNVGMAHEFSMPVNNPAQGYEFRIQVIDNAFMPSTPVGGACIPCSPEEMTTTNLCAPDIMIQEDQLRGWYSSSGGFLGFSDSFQASIDYADTLFSVLPNTLLCHQQKRYIIQVLPEEPLATDTTVCLGANLIYELSDEWIEAQWVTSANVQLSDSTALYFQAISNTIIYVEATHTNGCIKKDTFQIEVNTLDIDLLPEQDLCADEPVSLSLNDEYEWGLVEWRLPNHQLTGNSLPIVFTPAVNDWLILSASTTSGCLVGDSVAIRVHQVVAQVGEESLTIFKGEEIALQANGGTNYEWSPAIGLSDVFSSKPMASPLETIQYQVEVSDEWGCTALAFIEIQVLNRSFAPNLFSPNNDGQNDAWKLIELEDVQEFQLVIVDREGNRVYQTQSDQEAMQIGWDGTKDGNLLPAGVYFWKVSGVYTDGHPIKVNGTSEGQIILMR</sequence>
<evidence type="ECO:0000313" key="4">
    <source>
        <dbReference type="Proteomes" id="UP001168552"/>
    </source>
</evidence>
<organism evidence="3 4">
    <name type="scientific">Shiella aurantiaca</name>
    <dbReference type="NCBI Taxonomy" id="3058365"/>
    <lineage>
        <taxon>Bacteria</taxon>
        <taxon>Pseudomonadati</taxon>
        <taxon>Bacteroidota</taxon>
        <taxon>Cytophagia</taxon>
        <taxon>Cytophagales</taxon>
        <taxon>Shiellaceae</taxon>
        <taxon>Shiella</taxon>
    </lineage>
</organism>
<reference evidence="3" key="1">
    <citation type="submission" date="2023-06" db="EMBL/GenBank/DDBJ databases">
        <title>Cytophagales bacterium Strain LB-30, isolated from soil.</title>
        <authorList>
            <person name="Liu B."/>
        </authorList>
    </citation>
    <scope>NUCLEOTIDE SEQUENCE</scope>
    <source>
        <strain evidence="3">LB-30</strain>
    </source>
</reference>
<protein>
    <submittedName>
        <fullName evidence="3">Gliding motility-associated C-terminal domain-containing protein</fullName>
    </submittedName>
</protein>